<evidence type="ECO:0000259" key="1">
    <source>
        <dbReference type="Pfam" id="PF26529"/>
    </source>
</evidence>
<dbReference type="AlphaFoldDB" id="A0A8S1EV19"/>
<feature type="domain" description="NTF2-like" evidence="1">
    <location>
        <begin position="75"/>
        <end position="205"/>
    </location>
</feature>
<dbReference type="Pfam" id="PF26529">
    <property type="entry name" value="NTF2_2"/>
    <property type="match status" value="1"/>
</dbReference>
<proteinExistence type="predicted"/>
<keyword evidence="3" id="KW-1185">Reference proteome</keyword>
<evidence type="ECO:0000313" key="3">
    <source>
        <dbReference type="Proteomes" id="UP000494206"/>
    </source>
</evidence>
<name>A0A8S1EV19_9PELO</name>
<sequence length="513" mass="58546">MLIMNWLVLTKSNYDDYKDLKDHQGNEKNRNEKKLFSGKTINKFFGGAKLSSYISAIPSSYPHSNSGIDTVMLMEDVAGWVRAQSSEENEGAIQAAVNLLALVHDMKQFSAEVCGQKFFKFVEFADFLRLQRTKYKASSTPPEINLLTQNNETKAFSFKVSINSTCKMGYNVLDEYTFFIGKYSAIFSIYHIDRMIFGGGCAETGSVNPDHIFPNKTTRIISEFGSGQEFGQDVAKRIPFPPPSEGYPSNVYQTHFASANQFKSKICTAPGMEFSLAQFEAYSSFFYARWKIPTREMGKGAGSTYYELVDTPDLYVFRHNIPLMYLNRYIMFWDFIVRCEYNINGDGKWKITAVDIGCPKQHIAGKGIEETYGHGIVEQANKAITALVESRNSEDWECRFNFNKLFEFNEKPMKLKICDTESQDVKKTMWELFTSYDAQSHRVTTSIISYAPYLKFTIKTELIVCGVTGNESSWNFRAKYDPIMTIYNFEELEIACPIVISYGPLIVTNSTRF</sequence>
<comment type="caution">
    <text evidence="2">The sequence shown here is derived from an EMBL/GenBank/DDBJ whole genome shotgun (WGS) entry which is preliminary data.</text>
</comment>
<evidence type="ECO:0000313" key="2">
    <source>
        <dbReference type="EMBL" id="CAB3403870.1"/>
    </source>
</evidence>
<dbReference type="InterPro" id="IPR058879">
    <property type="entry name" value="NTF2-like_dom_nem"/>
</dbReference>
<dbReference type="EMBL" id="CADEPM010000004">
    <property type="protein sequence ID" value="CAB3403870.1"/>
    <property type="molecule type" value="Genomic_DNA"/>
</dbReference>
<reference evidence="2 3" key="1">
    <citation type="submission" date="2020-04" db="EMBL/GenBank/DDBJ databases">
        <authorList>
            <person name="Laetsch R D."/>
            <person name="Stevens L."/>
            <person name="Kumar S."/>
            <person name="Blaxter L. M."/>
        </authorList>
    </citation>
    <scope>NUCLEOTIDE SEQUENCE [LARGE SCALE GENOMIC DNA]</scope>
</reference>
<accession>A0A8S1EV19</accession>
<gene>
    <name evidence="2" type="ORF">CBOVIS_LOCUS6280</name>
</gene>
<dbReference type="Proteomes" id="UP000494206">
    <property type="component" value="Unassembled WGS sequence"/>
</dbReference>
<organism evidence="2 3">
    <name type="scientific">Caenorhabditis bovis</name>
    <dbReference type="NCBI Taxonomy" id="2654633"/>
    <lineage>
        <taxon>Eukaryota</taxon>
        <taxon>Metazoa</taxon>
        <taxon>Ecdysozoa</taxon>
        <taxon>Nematoda</taxon>
        <taxon>Chromadorea</taxon>
        <taxon>Rhabditida</taxon>
        <taxon>Rhabditina</taxon>
        <taxon>Rhabditomorpha</taxon>
        <taxon>Rhabditoidea</taxon>
        <taxon>Rhabditidae</taxon>
        <taxon>Peloderinae</taxon>
        <taxon>Caenorhabditis</taxon>
    </lineage>
</organism>
<protein>
    <recommendedName>
        <fullName evidence="1">NTF2-like domain-containing protein</fullName>
    </recommendedName>
</protein>